<feature type="region of interest" description="Disordered" evidence="1">
    <location>
        <begin position="24"/>
        <end position="45"/>
    </location>
</feature>
<evidence type="ECO:0000313" key="4">
    <source>
        <dbReference type="Proteomes" id="UP000557872"/>
    </source>
</evidence>
<protein>
    <submittedName>
        <fullName evidence="3">Uncharacterized protein</fullName>
    </submittedName>
</protein>
<sequence>MRFPTVYLFSAILSLPVMAEPPTAADQAAPADSGPETAKKETKPMVKKISGDTYQIGKITFNKSTREIHLDTMTNIVDPGTPLEFLLCHSNGEKVHESLLVTEADPTHLNIALKLLNYKESQELFRQLKPDHTLEDHYPVVADTIRKAARFTVHLTWKAEGKEKTAPITQWLQHRITEKPMPATPWVYNGSYVWEGKFKAKLNGNILAIFPNESALANYPGADREDDTLWLPAERLPREGSKVTVILKPWDGKLSPQETKVK</sequence>
<reference evidence="3 4" key="1">
    <citation type="submission" date="2020-07" db="EMBL/GenBank/DDBJ databases">
        <title>Roseicoccus Jingziensis gen. nov., sp. nov., isolated from coastal seawater.</title>
        <authorList>
            <person name="Feng X."/>
        </authorList>
    </citation>
    <scope>NUCLEOTIDE SEQUENCE [LARGE SCALE GENOMIC DNA]</scope>
    <source>
        <strain evidence="3 4">N1E253</strain>
    </source>
</reference>
<evidence type="ECO:0000256" key="1">
    <source>
        <dbReference type="SAM" id="MobiDB-lite"/>
    </source>
</evidence>
<keyword evidence="4" id="KW-1185">Reference proteome</keyword>
<dbReference type="EMBL" id="JACBAZ010000008">
    <property type="protein sequence ID" value="NWK57155.1"/>
    <property type="molecule type" value="Genomic_DNA"/>
</dbReference>
<dbReference type="Proteomes" id="UP000557872">
    <property type="component" value="Unassembled WGS sequence"/>
</dbReference>
<evidence type="ECO:0000313" key="3">
    <source>
        <dbReference type="EMBL" id="NWK57155.1"/>
    </source>
</evidence>
<accession>A0A851GPW1</accession>
<dbReference type="RefSeq" id="WP_178933984.1">
    <property type="nucleotide sequence ID" value="NZ_JACBAZ010000008.1"/>
</dbReference>
<gene>
    <name evidence="3" type="ORF">HW115_16150</name>
</gene>
<dbReference type="AlphaFoldDB" id="A0A851GPW1"/>
<comment type="caution">
    <text evidence="3">The sequence shown here is derived from an EMBL/GenBank/DDBJ whole genome shotgun (WGS) entry which is preliminary data.</text>
</comment>
<proteinExistence type="predicted"/>
<name>A0A851GPW1_9BACT</name>
<evidence type="ECO:0000256" key="2">
    <source>
        <dbReference type="SAM" id="SignalP"/>
    </source>
</evidence>
<keyword evidence="2" id="KW-0732">Signal</keyword>
<dbReference type="NCBIfam" id="NF040466">
    <property type="entry name" value="ydjY_domain"/>
    <property type="match status" value="1"/>
</dbReference>
<organism evidence="3 4">
    <name type="scientific">Oceaniferula marina</name>
    <dbReference type="NCBI Taxonomy" id="2748318"/>
    <lineage>
        <taxon>Bacteria</taxon>
        <taxon>Pseudomonadati</taxon>
        <taxon>Verrucomicrobiota</taxon>
        <taxon>Verrucomicrobiia</taxon>
        <taxon>Verrucomicrobiales</taxon>
        <taxon>Verrucomicrobiaceae</taxon>
        <taxon>Oceaniferula</taxon>
    </lineage>
</organism>
<feature type="chain" id="PRO_5032460720" evidence="2">
    <location>
        <begin position="20"/>
        <end position="262"/>
    </location>
</feature>
<feature type="signal peptide" evidence="2">
    <location>
        <begin position="1"/>
        <end position="19"/>
    </location>
</feature>
<dbReference type="InterPro" id="IPR047750">
    <property type="entry name" value="YdjY-like"/>
</dbReference>